<dbReference type="OrthoDB" id="1165031at2"/>
<dbReference type="RefSeq" id="WP_073317956.1">
    <property type="nucleotide sequence ID" value="NZ_FQYP01000007.1"/>
</dbReference>
<protein>
    <recommendedName>
        <fullName evidence="4">VanZ like family protein</fullName>
    </recommendedName>
</protein>
<keyword evidence="3" id="KW-1185">Reference proteome</keyword>
<feature type="transmembrane region" description="Helical" evidence="1">
    <location>
        <begin position="40"/>
        <end position="64"/>
    </location>
</feature>
<dbReference type="EMBL" id="FQYP01000007">
    <property type="protein sequence ID" value="SHJ29243.1"/>
    <property type="molecule type" value="Genomic_DNA"/>
</dbReference>
<keyword evidence="1" id="KW-0472">Membrane</keyword>
<reference evidence="3" key="1">
    <citation type="submission" date="2016-11" db="EMBL/GenBank/DDBJ databases">
        <authorList>
            <person name="Varghese N."/>
            <person name="Submissions S."/>
        </authorList>
    </citation>
    <scope>NUCLEOTIDE SEQUENCE [LARGE SCALE GENOMIC DNA]</scope>
    <source>
        <strain evidence="3">DSM 22623</strain>
    </source>
</reference>
<keyword evidence="1" id="KW-1133">Transmembrane helix</keyword>
<organism evidence="2 3">
    <name type="scientific">Aquimarina spongiae</name>
    <dbReference type="NCBI Taxonomy" id="570521"/>
    <lineage>
        <taxon>Bacteria</taxon>
        <taxon>Pseudomonadati</taxon>
        <taxon>Bacteroidota</taxon>
        <taxon>Flavobacteriia</taxon>
        <taxon>Flavobacteriales</taxon>
        <taxon>Flavobacteriaceae</taxon>
        <taxon>Aquimarina</taxon>
    </lineage>
</organism>
<dbReference type="STRING" id="570521.SAMN04488508_107106"/>
<dbReference type="AlphaFoldDB" id="A0A1M6I464"/>
<evidence type="ECO:0000256" key="1">
    <source>
        <dbReference type="SAM" id="Phobius"/>
    </source>
</evidence>
<feature type="transmembrane region" description="Helical" evidence="1">
    <location>
        <begin position="111"/>
        <end position="128"/>
    </location>
</feature>
<keyword evidence="1" id="KW-0812">Transmembrane</keyword>
<name>A0A1M6I464_9FLAO</name>
<evidence type="ECO:0000313" key="3">
    <source>
        <dbReference type="Proteomes" id="UP000184432"/>
    </source>
</evidence>
<sequence length="137" mass="15386">MKDISKLARIQMIFILLFAFFKFIRPTVLASNAPEIFKIILLSLPNFFEGVIGTLVLTAIGLYLNARVLTKQIKRQLIYIMATILAAIYVITQELKIHNLGGNNVFDINDIIFSIIGLAVGFTMIMIIKPKIDVVTD</sequence>
<proteinExistence type="predicted"/>
<evidence type="ECO:0008006" key="4">
    <source>
        <dbReference type="Google" id="ProtNLM"/>
    </source>
</evidence>
<dbReference type="Proteomes" id="UP000184432">
    <property type="component" value="Unassembled WGS sequence"/>
</dbReference>
<evidence type="ECO:0000313" key="2">
    <source>
        <dbReference type="EMBL" id="SHJ29243.1"/>
    </source>
</evidence>
<gene>
    <name evidence="2" type="ORF">SAMN04488508_107106</name>
</gene>
<accession>A0A1M6I464</accession>
<feature type="transmembrane region" description="Helical" evidence="1">
    <location>
        <begin position="76"/>
        <end position="91"/>
    </location>
</feature>